<dbReference type="EMBL" id="FOLO01000015">
    <property type="protein sequence ID" value="SFC68355.1"/>
    <property type="molecule type" value="Genomic_DNA"/>
</dbReference>
<evidence type="ECO:0000313" key="4">
    <source>
        <dbReference type="Proteomes" id="UP000198862"/>
    </source>
</evidence>
<dbReference type="RefSeq" id="WP_245763807.1">
    <property type="nucleotide sequence ID" value="NZ_FOLO01000015.1"/>
</dbReference>
<feature type="chain" id="PRO_5011732891" description="Lcl C-terminal domain-containing protein" evidence="1">
    <location>
        <begin position="21"/>
        <end position="172"/>
    </location>
</feature>
<dbReference type="AlphaFoldDB" id="A0A1I1L5Y1"/>
<accession>A0A1I1L5Y1</accession>
<dbReference type="PANTHER" id="PTHR35812">
    <property type="entry name" value="LIPOPROTEIN"/>
    <property type="match status" value="1"/>
</dbReference>
<protein>
    <recommendedName>
        <fullName evidence="2">Lcl C-terminal domain-containing protein</fullName>
    </recommendedName>
</protein>
<name>A0A1I1L5Y1_9GAMM</name>
<sequence length="172" mass="19410">MKLIKLFSMLSLFISQISMAQTCYDADLVATTPSSRFVQSDNGTVEDQLTGLMWMRCSIGQTYNSTTKACDNEAQQVTWQQALKTAKSTTFADFSDWHLPDYKQLASIVERQCVDPAVNAVLFPNTLAENYWSSTSSIDKADHAWAYAFYSGKNNLKNKNADVYLRLVRFAK</sequence>
<dbReference type="Proteomes" id="UP000198862">
    <property type="component" value="Unassembled WGS sequence"/>
</dbReference>
<feature type="domain" description="Lcl C-terminal" evidence="2">
    <location>
        <begin position="43"/>
        <end position="169"/>
    </location>
</feature>
<keyword evidence="4" id="KW-1185">Reference proteome</keyword>
<evidence type="ECO:0000259" key="2">
    <source>
        <dbReference type="Pfam" id="PF07603"/>
    </source>
</evidence>
<feature type="signal peptide" evidence="1">
    <location>
        <begin position="1"/>
        <end position="20"/>
    </location>
</feature>
<proteinExistence type="predicted"/>
<dbReference type="STRING" id="1123010.SAMN02745724_02266"/>
<gene>
    <name evidence="3" type="ORF">SAMN02745724_02266</name>
</gene>
<dbReference type="PANTHER" id="PTHR35812:SF1">
    <property type="entry name" value="LIPOPROTEIN"/>
    <property type="match status" value="1"/>
</dbReference>
<keyword evidence="1" id="KW-0732">Signal</keyword>
<dbReference type="Pfam" id="PF07603">
    <property type="entry name" value="Lcl_C"/>
    <property type="match status" value="1"/>
</dbReference>
<evidence type="ECO:0000313" key="3">
    <source>
        <dbReference type="EMBL" id="SFC68355.1"/>
    </source>
</evidence>
<dbReference type="InterPro" id="IPR011460">
    <property type="entry name" value="Lcl_C"/>
</dbReference>
<evidence type="ECO:0000256" key="1">
    <source>
        <dbReference type="SAM" id="SignalP"/>
    </source>
</evidence>
<reference evidence="3 4" key="1">
    <citation type="submission" date="2016-10" db="EMBL/GenBank/DDBJ databases">
        <authorList>
            <person name="de Groot N.N."/>
        </authorList>
    </citation>
    <scope>NUCLEOTIDE SEQUENCE [LARGE SCALE GENOMIC DNA]</scope>
    <source>
        <strain evidence="3 4">DSM 6059</strain>
    </source>
</reference>
<organism evidence="3 4">
    <name type="scientific">Pseudoalteromonas denitrificans DSM 6059</name>
    <dbReference type="NCBI Taxonomy" id="1123010"/>
    <lineage>
        <taxon>Bacteria</taxon>
        <taxon>Pseudomonadati</taxon>
        <taxon>Pseudomonadota</taxon>
        <taxon>Gammaproteobacteria</taxon>
        <taxon>Alteromonadales</taxon>
        <taxon>Pseudoalteromonadaceae</taxon>
        <taxon>Pseudoalteromonas</taxon>
    </lineage>
</organism>